<feature type="transmembrane region" description="Helical" evidence="1">
    <location>
        <begin position="6"/>
        <end position="24"/>
    </location>
</feature>
<keyword evidence="1" id="KW-0472">Membrane</keyword>
<reference evidence="2 3" key="1">
    <citation type="submission" date="2018-05" db="EMBL/GenBank/DDBJ databases">
        <title>Lujinxingia marina gen. nov. sp. nov., a new facultative anaerobic member of the class Deltaproteobacteria, and proposal of Lujinxingaceae fam. nov.</title>
        <authorList>
            <person name="Li C.-M."/>
        </authorList>
    </citation>
    <scope>NUCLEOTIDE SEQUENCE [LARGE SCALE GENOMIC DNA]</scope>
    <source>
        <strain evidence="2 3">B210</strain>
    </source>
</reference>
<evidence type="ECO:0008006" key="4">
    <source>
        <dbReference type="Google" id="ProtNLM"/>
    </source>
</evidence>
<dbReference type="AlphaFoldDB" id="A0A328CBW4"/>
<evidence type="ECO:0000313" key="3">
    <source>
        <dbReference type="Proteomes" id="UP000249169"/>
    </source>
</evidence>
<evidence type="ECO:0000256" key="1">
    <source>
        <dbReference type="SAM" id="Phobius"/>
    </source>
</evidence>
<evidence type="ECO:0000313" key="2">
    <source>
        <dbReference type="EMBL" id="RAL25518.1"/>
    </source>
</evidence>
<dbReference type="RefSeq" id="WP_111728690.1">
    <property type="nucleotide sequence ID" value="NZ_QHKO01000001.1"/>
</dbReference>
<keyword evidence="1" id="KW-1133">Transmembrane helix</keyword>
<name>A0A328CBW4_9DELT</name>
<gene>
    <name evidence="2" type="ORF">DL240_04725</name>
</gene>
<proteinExistence type="predicted"/>
<accession>A0A328CBW4</accession>
<keyword evidence="1" id="KW-0812">Transmembrane</keyword>
<dbReference type="OrthoDB" id="5483640at2"/>
<comment type="caution">
    <text evidence="2">The sequence shown here is derived from an EMBL/GenBank/DDBJ whole genome shotgun (WGS) entry which is preliminary data.</text>
</comment>
<keyword evidence="3" id="KW-1185">Reference proteome</keyword>
<protein>
    <recommendedName>
        <fullName evidence="4">Transglutaminase-like domain-containing protein</fullName>
    </recommendedName>
</protein>
<organism evidence="2 3">
    <name type="scientific">Lujinxingia litoralis</name>
    <dbReference type="NCBI Taxonomy" id="2211119"/>
    <lineage>
        <taxon>Bacteria</taxon>
        <taxon>Deltaproteobacteria</taxon>
        <taxon>Bradymonadales</taxon>
        <taxon>Lujinxingiaceae</taxon>
        <taxon>Lujinxingia</taxon>
    </lineage>
</organism>
<dbReference type="EMBL" id="QHKO01000001">
    <property type="protein sequence ID" value="RAL25518.1"/>
    <property type="molecule type" value="Genomic_DNA"/>
</dbReference>
<sequence>MRTFDIIGGVVVAAWLVAVAAFVVDQSRGTREIGAAAFELQEGVHFINLQQGTEDRGVIREERTRLVEGWLVETSAYATFEMMGQPQAMHLESRVSLDEELRLQSASGEVQAFGMHLRALAQHTGDSFDVTLYLDGEQERFELPFNEAPQLVGHAIPRLLASQELESGESYSQSFVDPMTLAPTELTLRYVGPETIQHFGETVDVHRFVQSIGTHYLDVLVDSRGDVVQQGFPFRILGSRLPQALGTTYFRRAQQAFEEAPGERPDFLKGIDPGDLLTMASHLGGGQVQALTGADQVSTLDLREVGLRELGDRSGLTLESPRQRVMLETDDELVVQLGPLNPHWMAPDPTERPSETLPEFATPRPAPDVVTALDALSDALGSDPPAAGATALADLCALRDGATSQRWPTPDQNPDAPALTDLHNAILTAEIAIPAPTPAACLATAHLAMTRAGHHPRLVHGLVFGPHGFLGPRIWLVGTRQGQRYELDPLHPAPLAADHLQLFISERLEPLRLHTLFTRARVEGG</sequence>
<dbReference type="Proteomes" id="UP000249169">
    <property type="component" value="Unassembled WGS sequence"/>
</dbReference>